<accession>A0A5N5LBV7</accession>
<evidence type="ECO:0000313" key="1">
    <source>
        <dbReference type="EMBL" id="KAB5540197.1"/>
    </source>
</evidence>
<dbReference type="SUPFAM" id="SSF48371">
    <property type="entry name" value="ARM repeat"/>
    <property type="match status" value="1"/>
</dbReference>
<dbReference type="Gene3D" id="1.25.10.10">
    <property type="entry name" value="Leucine-rich Repeat Variant"/>
    <property type="match status" value="1"/>
</dbReference>
<sequence>MTRSTRAGDVISERRAAPACAVCVQCVCVYRGSELSCGVLLREMDLQVSVVLQVLSQASSQDSALLKPAEEQLRHWENQPGFYSILQHRILSSLALQTLCHRGQFSCGYMRLEVFHDSHDLTLRPLCSHCLSRPLSSAFSLCYSIVLHHC</sequence>
<keyword evidence="2" id="KW-1185">Reference proteome</keyword>
<dbReference type="EMBL" id="VFJC01000020">
    <property type="protein sequence ID" value="KAB5540197.1"/>
    <property type="molecule type" value="Genomic_DNA"/>
</dbReference>
<dbReference type="Proteomes" id="UP000327468">
    <property type="component" value="Chromosome 19"/>
</dbReference>
<reference evidence="1 2" key="1">
    <citation type="submission" date="2019-06" db="EMBL/GenBank/DDBJ databases">
        <title>A chromosome-scale genome assembly of the striped catfish, Pangasianodon hypophthalmus.</title>
        <authorList>
            <person name="Wen M."/>
            <person name="Zahm M."/>
            <person name="Roques C."/>
            <person name="Cabau C."/>
            <person name="Klopp C."/>
            <person name="Donnadieu C."/>
            <person name="Jouanno E."/>
            <person name="Avarre J.-C."/>
            <person name="Campet M."/>
            <person name="Ha T.T.T."/>
            <person name="Dugue R."/>
            <person name="Lampietro C."/>
            <person name="Louis A."/>
            <person name="Herpin A."/>
            <person name="Echchiki A."/>
            <person name="Berthelot C."/>
            <person name="Parey E."/>
            <person name="Roest-Crollius H."/>
            <person name="Braasch I."/>
            <person name="Postlethwait J."/>
            <person name="Bobe J."/>
            <person name="Montfort J."/>
            <person name="Bouchez O."/>
            <person name="Begum T."/>
            <person name="Schartl M."/>
            <person name="Guiguen Y."/>
        </authorList>
    </citation>
    <scope>NUCLEOTIDE SEQUENCE [LARGE SCALE GENOMIC DNA]</scope>
    <source>
        <strain evidence="1 2">Indonesia</strain>
        <tissue evidence="1">Blood</tissue>
    </source>
</reference>
<organism evidence="1 2">
    <name type="scientific">Pangasianodon hypophthalmus</name>
    <name type="common">Striped catfish</name>
    <name type="synonym">Helicophagus hypophthalmus</name>
    <dbReference type="NCBI Taxonomy" id="310915"/>
    <lineage>
        <taxon>Eukaryota</taxon>
        <taxon>Metazoa</taxon>
        <taxon>Chordata</taxon>
        <taxon>Craniata</taxon>
        <taxon>Vertebrata</taxon>
        <taxon>Euteleostomi</taxon>
        <taxon>Actinopterygii</taxon>
        <taxon>Neopterygii</taxon>
        <taxon>Teleostei</taxon>
        <taxon>Ostariophysi</taxon>
        <taxon>Siluriformes</taxon>
        <taxon>Pangasiidae</taxon>
        <taxon>Pangasianodon</taxon>
    </lineage>
</organism>
<evidence type="ECO:0000313" key="2">
    <source>
        <dbReference type="Proteomes" id="UP000327468"/>
    </source>
</evidence>
<comment type="caution">
    <text evidence="1">The sequence shown here is derived from an EMBL/GenBank/DDBJ whole genome shotgun (WGS) entry which is preliminary data.</text>
</comment>
<dbReference type="AlphaFoldDB" id="A0A5N5LBV7"/>
<protein>
    <submittedName>
        <fullName evidence="1">Uncharacterized protein</fullName>
    </submittedName>
</protein>
<proteinExistence type="predicted"/>
<name>A0A5N5LBV7_PANHP</name>
<dbReference type="InterPro" id="IPR016024">
    <property type="entry name" value="ARM-type_fold"/>
</dbReference>
<dbReference type="InterPro" id="IPR011989">
    <property type="entry name" value="ARM-like"/>
</dbReference>
<gene>
    <name evidence="1" type="ORF">PHYPO_G00099120</name>
</gene>